<proteinExistence type="predicted"/>
<name>A0A918DVI5_9ACTN</name>
<protein>
    <submittedName>
        <fullName evidence="2">Uncharacterized protein</fullName>
    </submittedName>
</protein>
<reference evidence="2" key="1">
    <citation type="journal article" date="2014" name="Int. J. Syst. Evol. Microbiol.">
        <title>Complete genome sequence of Corynebacterium casei LMG S-19264T (=DSM 44701T), isolated from a smear-ripened cheese.</title>
        <authorList>
            <consortium name="US DOE Joint Genome Institute (JGI-PGF)"/>
            <person name="Walter F."/>
            <person name="Albersmeier A."/>
            <person name="Kalinowski J."/>
            <person name="Ruckert C."/>
        </authorList>
    </citation>
    <scope>NUCLEOTIDE SEQUENCE</scope>
    <source>
        <strain evidence="2">CGMCC 4.7201</strain>
    </source>
</reference>
<comment type="caution">
    <text evidence="2">The sequence shown here is derived from an EMBL/GenBank/DDBJ whole genome shotgun (WGS) entry which is preliminary data.</text>
</comment>
<organism evidence="2 3">
    <name type="scientific">Wenjunlia tyrosinilytica</name>
    <dbReference type="NCBI Taxonomy" id="1544741"/>
    <lineage>
        <taxon>Bacteria</taxon>
        <taxon>Bacillati</taxon>
        <taxon>Actinomycetota</taxon>
        <taxon>Actinomycetes</taxon>
        <taxon>Kitasatosporales</taxon>
        <taxon>Streptomycetaceae</taxon>
        <taxon>Wenjunlia</taxon>
    </lineage>
</organism>
<evidence type="ECO:0000256" key="1">
    <source>
        <dbReference type="SAM" id="MobiDB-lite"/>
    </source>
</evidence>
<dbReference type="Proteomes" id="UP000641932">
    <property type="component" value="Unassembled WGS sequence"/>
</dbReference>
<dbReference type="EMBL" id="BMMS01000005">
    <property type="protein sequence ID" value="GGO83852.1"/>
    <property type="molecule type" value="Genomic_DNA"/>
</dbReference>
<sequence>MIAGKTVTILGMSETPGTDLAARLIARWLDESQERAAGPEGTAQDRGAAALARRAWEDGGRFTPEAVRELADWADARVEDPATGANPDSPGDGGRLTVADKEAVHRWIEEQEYRL</sequence>
<reference evidence="2" key="2">
    <citation type="submission" date="2020-09" db="EMBL/GenBank/DDBJ databases">
        <authorList>
            <person name="Sun Q."/>
            <person name="Zhou Y."/>
        </authorList>
    </citation>
    <scope>NUCLEOTIDE SEQUENCE</scope>
    <source>
        <strain evidence="2">CGMCC 4.7201</strain>
    </source>
</reference>
<feature type="region of interest" description="Disordered" evidence="1">
    <location>
        <begin position="76"/>
        <end position="98"/>
    </location>
</feature>
<accession>A0A918DVI5</accession>
<evidence type="ECO:0000313" key="3">
    <source>
        <dbReference type="Proteomes" id="UP000641932"/>
    </source>
</evidence>
<gene>
    <name evidence="2" type="ORF">GCM10012280_13970</name>
</gene>
<dbReference type="AlphaFoldDB" id="A0A918DVI5"/>
<keyword evidence="3" id="KW-1185">Reference proteome</keyword>
<evidence type="ECO:0000313" key="2">
    <source>
        <dbReference type="EMBL" id="GGO83852.1"/>
    </source>
</evidence>